<feature type="compositionally biased region" description="Polar residues" evidence="1">
    <location>
        <begin position="808"/>
        <end position="818"/>
    </location>
</feature>
<dbReference type="InterPro" id="IPR013783">
    <property type="entry name" value="Ig-like_fold"/>
</dbReference>
<dbReference type="PANTHER" id="PTHR48421:SF1">
    <property type="entry name" value="MYCBP-ASSOCIATED PROTEIN"/>
    <property type="match status" value="1"/>
</dbReference>
<organism evidence="2">
    <name type="scientific">Phallusia mammillata</name>
    <dbReference type="NCBI Taxonomy" id="59560"/>
    <lineage>
        <taxon>Eukaryota</taxon>
        <taxon>Metazoa</taxon>
        <taxon>Chordata</taxon>
        <taxon>Tunicata</taxon>
        <taxon>Ascidiacea</taxon>
        <taxon>Phlebobranchia</taxon>
        <taxon>Ascidiidae</taxon>
        <taxon>Phallusia</taxon>
    </lineage>
</organism>
<feature type="compositionally biased region" description="Basic and acidic residues" evidence="1">
    <location>
        <begin position="757"/>
        <end position="786"/>
    </location>
</feature>
<evidence type="ECO:0000313" key="2">
    <source>
        <dbReference type="EMBL" id="CAB3264103.1"/>
    </source>
</evidence>
<feature type="region of interest" description="Disordered" evidence="1">
    <location>
        <begin position="85"/>
        <end position="142"/>
    </location>
</feature>
<evidence type="ECO:0000256" key="1">
    <source>
        <dbReference type="SAM" id="MobiDB-lite"/>
    </source>
</evidence>
<sequence length="863" mass="97141">MVGITTPRESGNKVGIKASQKSFGRSKSPPLSNPLDKGRKKGAPGTPDKPNSPGLVVKNPVINNEEIQKLAIKDEELLKLHNSFRKSEDGSGGELKKSSYAVRKARPQEQQKTRQTRKLVVAKPAPLNAPIKSTEYTGPHGPRYTTEGDIIPYSVLGPVHDFVNEAMKRNDIRPDSAAVMNAPKTDFHLEVKKYERPSTVFREQIPTAINQENALRNWQKKMADRKRQQGYISNLLQKPNDQLLMNQDDKFRSIQEGRKLIDRSIPAMDYGKGYRVGSEFWKQHESFGDDLTGIKMTLTKTERGSPVEFEHIGKPTTVKYEVGSKRAGERPTVDPKRTWQSSQYLKNRSQQLAGVMKELDPYDPDIAHLEVIGEGPQATGQRPHYYESDILYETDKPQMISTDPLSGYPDILAEPIIGPSIVFGSTPARWTGSSDNRKDQVGLVERVLFEAEINKRTMSYLTIENDGTTAVYYEWRKKHKISPFEDLVPDRVQRFYFNTGEGVILPGDTTKIPFIFKSPNAGIFSETWQFLTRPVLLGGSSLQIILKGIAMQDDRAVKDCMKLQHELEKREANVTVKKIIDDIIKGIQTPDRSPSPVDAYITEEEIFVRKNPGRFYHHETVMELKNIYLQLFAEEDRENKEWNLSLDELQLCVSAIPDEDAREELLVGLNTVIRRLSYPPMTPAQKKMHADGYRLWQEAIDNLVSCSMMVRGIMGLPEVIMIEAVHEPEPQATTGAPPAKPDPKDERKTAKGGKKGGGKDAKDDAKGKKGGKKNEKERPKSKDAKGKKQAGQSPTKDLLSSERDIASKTPSSMRTAPTDSLDPVTRKKYTEKMYSQVYDLLMDMVDKMTLAFEEANGDSQQLN</sequence>
<dbReference type="EMBL" id="LR788241">
    <property type="protein sequence ID" value="CAB3264103.1"/>
    <property type="molecule type" value="mRNA"/>
</dbReference>
<dbReference type="AlphaFoldDB" id="A0A6F9DMA9"/>
<reference evidence="2" key="1">
    <citation type="submission" date="2020-04" db="EMBL/GenBank/DDBJ databases">
        <authorList>
            <person name="Neveu A P."/>
        </authorList>
    </citation>
    <scope>NUCLEOTIDE SEQUENCE</scope>
    <source>
        <tissue evidence="2">Whole embryo</tissue>
    </source>
</reference>
<dbReference type="Pfam" id="PF14646">
    <property type="entry name" value="MYCBPAP"/>
    <property type="match status" value="1"/>
</dbReference>
<dbReference type="InterPro" id="IPR032707">
    <property type="entry name" value="MYCBPAP"/>
</dbReference>
<feature type="compositionally biased region" description="Basic and acidic residues" evidence="1">
    <location>
        <begin position="85"/>
        <end position="97"/>
    </location>
</feature>
<protein>
    <submittedName>
        <fullName evidence="2">MYCBP-associated protein-like</fullName>
    </submittedName>
</protein>
<name>A0A6F9DMA9_9ASCI</name>
<proteinExistence type="evidence at transcript level"/>
<gene>
    <name evidence="2" type="primary">Mycbpap</name>
</gene>
<dbReference type="PANTHER" id="PTHR48421">
    <property type="entry name" value="MYCBP-ASSOCIATED PROTEIN"/>
    <property type="match status" value="1"/>
</dbReference>
<feature type="region of interest" description="Disordered" evidence="1">
    <location>
        <begin position="1"/>
        <end position="62"/>
    </location>
</feature>
<accession>A0A6F9DMA9</accession>
<feature type="region of interest" description="Disordered" evidence="1">
    <location>
        <begin position="729"/>
        <end position="829"/>
    </location>
</feature>
<dbReference type="Gene3D" id="2.60.40.10">
    <property type="entry name" value="Immunoglobulins"/>
    <property type="match status" value="1"/>
</dbReference>